<comment type="caution">
    <text evidence="2">The sequence shown here is derived from an EMBL/GenBank/DDBJ whole genome shotgun (WGS) entry which is preliminary data.</text>
</comment>
<feature type="domain" description="RNase H type-1" evidence="1">
    <location>
        <begin position="53"/>
        <end position="133"/>
    </location>
</feature>
<name>A0A9Q0GSH7_9MAGN</name>
<gene>
    <name evidence="2" type="ORF">NE237_029088</name>
</gene>
<dbReference type="PANTHER" id="PTHR47074:SF11">
    <property type="entry name" value="REVERSE TRANSCRIPTASE-LIKE PROTEIN"/>
    <property type="match status" value="1"/>
</dbReference>
<protein>
    <recommendedName>
        <fullName evidence="1">RNase H type-1 domain-containing protein</fullName>
    </recommendedName>
</protein>
<dbReference type="Pfam" id="PF13456">
    <property type="entry name" value="RVT_3"/>
    <property type="match status" value="1"/>
</dbReference>
<sequence>MPMEAVQRAQQAFTEYSMAIGLASAGSNSDVISSPNAVHWCSPVSGFVKLNDSDATWPKDQQQHGMGYILRNDVGAPVLVVSEPSSFLSPAIGEAMALRSGVIQAISAGFSHIEVESDNAEIIQLLQGCGKLSEVALAAIESNTLRDHAMIYACLYISKSALATTS</sequence>
<keyword evidence="3" id="KW-1185">Reference proteome</keyword>
<dbReference type="Proteomes" id="UP001141806">
    <property type="component" value="Unassembled WGS sequence"/>
</dbReference>
<dbReference type="GO" id="GO:0003676">
    <property type="term" value="F:nucleic acid binding"/>
    <property type="evidence" value="ECO:0007669"/>
    <property type="project" value="InterPro"/>
</dbReference>
<accession>A0A9Q0GSH7</accession>
<dbReference type="InterPro" id="IPR002156">
    <property type="entry name" value="RNaseH_domain"/>
</dbReference>
<dbReference type="OrthoDB" id="1166192at2759"/>
<evidence type="ECO:0000313" key="3">
    <source>
        <dbReference type="Proteomes" id="UP001141806"/>
    </source>
</evidence>
<proteinExistence type="predicted"/>
<dbReference type="EMBL" id="JAMYWD010000012">
    <property type="protein sequence ID" value="KAJ4952256.1"/>
    <property type="molecule type" value="Genomic_DNA"/>
</dbReference>
<dbReference type="GO" id="GO:0004523">
    <property type="term" value="F:RNA-DNA hybrid ribonuclease activity"/>
    <property type="evidence" value="ECO:0007669"/>
    <property type="project" value="InterPro"/>
</dbReference>
<dbReference type="InterPro" id="IPR052929">
    <property type="entry name" value="RNase_H-like_EbsB-rel"/>
</dbReference>
<dbReference type="AlphaFoldDB" id="A0A9Q0GSH7"/>
<dbReference type="PANTHER" id="PTHR47074">
    <property type="entry name" value="BNAC02G40300D PROTEIN"/>
    <property type="match status" value="1"/>
</dbReference>
<dbReference type="InterPro" id="IPR044730">
    <property type="entry name" value="RNase_H-like_dom_plant"/>
</dbReference>
<dbReference type="CDD" id="cd06222">
    <property type="entry name" value="RNase_H_like"/>
    <property type="match status" value="1"/>
</dbReference>
<reference evidence="2" key="1">
    <citation type="journal article" date="2023" name="Plant J.">
        <title>The genome of the king protea, Protea cynaroides.</title>
        <authorList>
            <person name="Chang J."/>
            <person name="Duong T.A."/>
            <person name="Schoeman C."/>
            <person name="Ma X."/>
            <person name="Roodt D."/>
            <person name="Barker N."/>
            <person name="Li Z."/>
            <person name="Van de Peer Y."/>
            <person name="Mizrachi E."/>
        </authorList>
    </citation>
    <scope>NUCLEOTIDE SEQUENCE</scope>
    <source>
        <tissue evidence="2">Young leaves</tissue>
    </source>
</reference>
<evidence type="ECO:0000313" key="2">
    <source>
        <dbReference type="EMBL" id="KAJ4952256.1"/>
    </source>
</evidence>
<evidence type="ECO:0000259" key="1">
    <source>
        <dbReference type="Pfam" id="PF13456"/>
    </source>
</evidence>
<organism evidence="2 3">
    <name type="scientific">Protea cynaroides</name>
    <dbReference type="NCBI Taxonomy" id="273540"/>
    <lineage>
        <taxon>Eukaryota</taxon>
        <taxon>Viridiplantae</taxon>
        <taxon>Streptophyta</taxon>
        <taxon>Embryophyta</taxon>
        <taxon>Tracheophyta</taxon>
        <taxon>Spermatophyta</taxon>
        <taxon>Magnoliopsida</taxon>
        <taxon>Proteales</taxon>
        <taxon>Proteaceae</taxon>
        <taxon>Protea</taxon>
    </lineage>
</organism>